<dbReference type="PANTHER" id="PTHR42748:SF30">
    <property type="entry name" value="NMRA-LIKE DOMAIN-CONTAINING PROTEIN"/>
    <property type="match status" value="1"/>
</dbReference>
<dbReference type="Proteomes" id="UP000770015">
    <property type="component" value="Unassembled WGS sequence"/>
</dbReference>
<dbReference type="GO" id="GO:0005634">
    <property type="term" value="C:nucleus"/>
    <property type="evidence" value="ECO:0007669"/>
    <property type="project" value="TreeGrafter"/>
</dbReference>
<organism evidence="5 6">
    <name type="scientific">Plectosphaerella plurivora</name>
    <dbReference type="NCBI Taxonomy" id="936078"/>
    <lineage>
        <taxon>Eukaryota</taxon>
        <taxon>Fungi</taxon>
        <taxon>Dikarya</taxon>
        <taxon>Ascomycota</taxon>
        <taxon>Pezizomycotina</taxon>
        <taxon>Sordariomycetes</taxon>
        <taxon>Hypocreomycetidae</taxon>
        <taxon>Glomerellales</taxon>
        <taxon>Plectosphaerellaceae</taxon>
        <taxon>Plectosphaerella</taxon>
    </lineage>
</organism>
<dbReference type="OrthoDB" id="419598at2759"/>
<feature type="domain" description="NmrA-like" evidence="4">
    <location>
        <begin position="3"/>
        <end position="274"/>
    </location>
</feature>
<dbReference type="GO" id="GO:0016491">
    <property type="term" value="F:oxidoreductase activity"/>
    <property type="evidence" value="ECO:0007669"/>
    <property type="project" value="UniProtKB-KW"/>
</dbReference>
<dbReference type="InterPro" id="IPR008030">
    <property type="entry name" value="NmrA-like"/>
</dbReference>
<evidence type="ECO:0000259" key="4">
    <source>
        <dbReference type="Pfam" id="PF05368"/>
    </source>
</evidence>
<keyword evidence="2" id="KW-0521">NADP</keyword>
<accession>A0A9P8V312</accession>
<comment type="similarity">
    <text evidence="1">Belongs to the NmrA-type oxidoreductase family.</text>
</comment>
<evidence type="ECO:0000256" key="1">
    <source>
        <dbReference type="ARBA" id="ARBA00006328"/>
    </source>
</evidence>
<dbReference type="SUPFAM" id="SSF51735">
    <property type="entry name" value="NAD(P)-binding Rossmann-fold domains"/>
    <property type="match status" value="1"/>
</dbReference>
<protein>
    <submittedName>
        <fullName evidence="5">NAD dependent epimerase/dehydratase</fullName>
    </submittedName>
</protein>
<dbReference type="Gene3D" id="3.40.50.720">
    <property type="entry name" value="NAD(P)-binding Rossmann-like Domain"/>
    <property type="match status" value="1"/>
</dbReference>
<dbReference type="EMBL" id="JAGSXJ010000029">
    <property type="protein sequence ID" value="KAH6670847.1"/>
    <property type="molecule type" value="Genomic_DNA"/>
</dbReference>
<evidence type="ECO:0000256" key="2">
    <source>
        <dbReference type="ARBA" id="ARBA00022857"/>
    </source>
</evidence>
<keyword evidence="3" id="KW-0560">Oxidoreductase</keyword>
<dbReference type="AlphaFoldDB" id="A0A9P8V312"/>
<reference evidence="5" key="1">
    <citation type="journal article" date="2021" name="Nat. Commun.">
        <title>Genetic determinants of endophytism in the Arabidopsis root mycobiome.</title>
        <authorList>
            <person name="Mesny F."/>
            <person name="Miyauchi S."/>
            <person name="Thiergart T."/>
            <person name="Pickel B."/>
            <person name="Atanasova L."/>
            <person name="Karlsson M."/>
            <person name="Huettel B."/>
            <person name="Barry K.W."/>
            <person name="Haridas S."/>
            <person name="Chen C."/>
            <person name="Bauer D."/>
            <person name="Andreopoulos W."/>
            <person name="Pangilinan J."/>
            <person name="LaButti K."/>
            <person name="Riley R."/>
            <person name="Lipzen A."/>
            <person name="Clum A."/>
            <person name="Drula E."/>
            <person name="Henrissat B."/>
            <person name="Kohler A."/>
            <person name="Grigoriev I.V."/>
            <person name="Martin F.M."/>
            <person name="Hacquard S."/>
        </authorList>
    </citation>
    <scope>NUCLEOTIDE SEQUENCE</scope>
    <source>
        <strain evidence="5">MPI-SDFR-AT-0117</strain>
    </source>
</reference>
<gene>
    <name evidence="5" type="ORF">F5X68DRAFT_194354</name>
</gene>
<evidence type="ECO:0000256" key="3">
    <source>
        <dbReference type="ARBA" id="ARBA00023002"/>
    </source>
</evidence>
<dbReference type="InterPro" id="IPR036291">
    <property type="entry name" value="NAD(P)-bd_dom_sf"/>
</dbReference>
<name>A0A9P8V312_9PEZI</name>
<comment type="caution">
    <text evidence="5">The sequence shown here is derived from an EMBL/GenBank/DDBJ whole genome shotgun (WGS) entry which is preliminary data.</text>
</comment>
<sequence>MSTKTFFICGATGTQGGAVTRELLALGHTVHTITRNPDSPNAQEIKKLGAKIWKGDFDQTDVLKAAMHDCSGLYLNLSPTTRDIKLNINVDQARTITSTARSVGISTIVYTGVMGAKNVNDIANYSETDLTPSSLSWDSKMKIEGVVRSAGFDHYTILRPGFFMTNYIGPIASYLFSGLIKTGTWVTAFREDTNVPFVSRRTMGRFGSAALINPEHFSGKEIELADELIKPREILEELARVTGKDLHIKYYTDEEAYEQRKNIPFISGELIQRHLDRFVDFKVLESEGIPLCSFHEFCQLEEAQIKETFAGVPA</sequence>
<dbReference type="PANTHER" id="PTHR42748">
    <property type="entry name" value="NITROGEN METABOLITE REPRESSION PROTEIN NMRA FAMILY MEMBER"/>
    <property type="match status" value="1"/>
</dbReference>
<dbReference type="InterPro" id="IPR051164">
    <property type="entry name" value="NmrA-like_oxidored"/>
</dbReference>
<evidence type="ECO:0000313" key="5">
    <source>
        <dbReference type="EMBL" id="KAH6670847.1"/>
    </source>
</evidence>
<dbReference type="Pfam" id="PF05368">
    <property type="entry name" value="NmrA"/>
    <property type="match status" value="1"/>
</dbReference>
<evidence type="ECO:0000313" key="6">
    <source>
        <dbReference type="Proteomes" id="UP000770015"/>
    </source>
</evidence>
<proteinExistence type="inferred from homology"/>
<keyword evidence="6" id="KW-1185">Reference proteome</keyword>